<proteinExistence type="predicted"/>
<dbReference type="Proteomes" id="UP001151699">
    <property type="component" value="Chromosome A"/>
</dbReference>
<evidence type="ECO:0000313" key="1">
    <source>
        <dbReference type="EMBL" id="KAJ6646129.1"/>
    </source>
</evidence>
<name>A0A9Q0NB19_9DIPT</name>
<reference evidence="1" key="1">
    <citation type="submission" date="2022-07" db="EMBL/GenBank/DDBJ databases">
        <authorList>
            <person name="Trinca V."/>
            <person name="Uliana J.V.C."/>
            <person name="Torres T.T."/>
            <person name="Ward R.J."/>
            <person name="Monesi N."/>
        </authorList>
    </citation>
    <scope>NUCLEOTIDE SEQUENCE</scope>
    <source>
        <strain evidence="1">HSMRA1968</strain>
        <tissue evidence="1">Whole embryos</tissue>
    </source>
</reference>
<dbReference type="EMBL" id="WJQU01000001">
    <property type="protein sequence ID" value="KAJ6646129.1"/>
    <property type="molecule type" value="Genomic_DNA"/>
</dbReference>
<evidence type="ECO:0000313" key="2">
    <source>
        <dbReference type="Proteomes" id="UP001151699"/>
    </source>
</evidence>
<dbReference type="AlphaFoldDB" id="A0A9Q0NB19"/>
<accession>A0A9Q0NB19</accession>
<protein>
    <submittedName>
        <fullName evidence="1">Uncharacterized protein</fullName>
    </submittedName>
</protein>
<gene>
    <name evidence="1" type="ORF">Bhyg_01339</name>
</gene>
<sequence>MPVKVGDFGDLAQAKNGYRFRCSDVSRAADSMDVDDTFENGYEASKLKLSQRTESGIRLVLMKKFLQPHALAIFLEEKKLWINNKTATHNDQPLHLEQLPTVEIIDSIDSIVEEEFKKLKIDKEVPRGN</sequence>
<organism evidence="1 2">
    <name type="scientific">Pseudolycoriella hygida</name>
    <dbReference type="NCBI Taxonomy" id="35572"/>
    <lineage>
        <taxon>Eukaryota</taxon>
        <taxon>Metazoa</taxon>
        <taxon>Ecdysozoa</taxon>
        <taxon>Arthropoda</taxon>
        <taxon>Hexapoda</taxon>
        <taxon>Insecta</taxon>
        <taxon>Pterygota</taxon>
        <taxon>Neoptera</taxon>
        <taxon>Endopterygota</taxon>
        <taxon>Diptera</taxon>
        <taxon>Nematocera</taxon>
        <taxon>Sciaroidea</taxon>
        <taxon>Sciaridae</taxon>
        <taxon>Pseudolycoriella</taxon>
    </lineage>
</organism>
<comment type="caution">
    <text evidence="1">The sequence shown here is derived from an EMBL/GenBank/DDBJ whole genome shotgun (WGS) entry which is preliminary data.</text>
</comment>
<keyword evidence="2" id="KW-1185">Reference proteome</keyword>